<dbReference type="PROSITE" id="PS50142">
    <property type="entry name" value="RNASE_3_2"/>
    <property type="match status" value="1"/>
</dbReference>
<evidence type="ECO:0000256" key="5">
    <source>
        <dbReference type="ARBA" id="ARBA00022722"/>
    </source>
</evidence>
<dbReference type="InterPro" id="IPR011907">
    <property type="entry name" value="RNase_III"/>
</dbReference>
<evidence type="ECO:0000313" key="13">
    <source>
        <dbReference type="Proteomes" id="UP000627538"/>
    </source>
</evidence>
<comment type="similarity">
    <text evidence="2">Belongs to the ribonuclease III family.</text>
</comment>
<dbReference type="GO" id="GO:0019843">
    <property type="term" value="F:rRNA binding"/>
    <property type="evidence" value="ECO:0007669"/>
    <property type="project" value="UniProtKB-KW"/>
</dbReference>
<dbReference type="SMART" id="SM00358">
    <property type="entry name" value="DSRM"/>
    <property type="match status" value="1"/>
</dbReference>
<dbReference type="GO" id="GO:0010468">
    <property type="term" value="P:regulation of gene expression"/>
    <property type="evidence" value="ECO:0007669"/>
    <property type="project" value="TreeGrafter"/>
</dbReference>
<comment type="function">
    <text evidence="9">Digests double-stranded RNA. Involved in the processing of primary rRNA transcript to yield the immediate precursors to the large and small rRNAs (23S and 16S). Processes some mRNAs, and tRNAs when they are encoded in the rRNA operon. Processes pre-crRNA and tracrRNA of type II CRISPR loci if present in the organism.</text>
</comment>
<evidence type="ECO:0000256" key="4">
    <source>
        <dbReference type="ARBA" id="ARBA00022664"/>
    </source>
</evidence>
<dbReference type="GO" id="GO:0008033">
    <property type="term" value="P:tRNA processing"/>
    <property type="evidence" value="ECO:0007669"/>
    <property type="project" value="UniProtKB-KW"/>
</dbReference>
<dbReference type="FunFam" id="1.10.1520.10:FF:000001">
    <property type="entry name" value="Ribonuclease 3"/>
    <property type="match status" value="1"/>
</dbReference>
<dbReference type="Gene3D" id="3.30.160.20">
    <property type="match status" value="1"/>
</dbReference>
<dbReference type="EC" id="3.1.26.3" evidence="9"/>
<feature type="binding site" evidence="9">
    <location>
        <position position="119"/>
    </location>
    <ligand>
        <name>Mg(2+)</name>
        <dbReference type="ChEBI" id="CHEBI:18420"/>
    </ligand>
</feature>
<feature type="domain" description="DRBM" evidence="10">
    <location>
        <begin position="160"/>
        <end position="228"/>
    </location>
</feature>
<reference evidence="12 13" key="1">
    <citation type="submission" date="2020-08" db="EMBL/GenBank/DDBJ databases">
        <title>Winkia gen. nov., sp. nov., isolated from faeces of the Anser albifrons in China.</title>
        <authorList>
            <person name="Liu Q."/>
        </authorList>
    </citation>
    <scope>NUCLEOTIDE SEQUENCE [LARGE SCALE GENOMIC DNA]</scope>
    <source>
        <strain evidence="12 13">C62</strain>
    </source>
</reference>
<comment type="subunit">
    <text evidence="9">Homodimer.</text>
</comment>
<feature type="active site" evidence="9">
    <location>
        <position position="50"/>
    </location>
</feature>
<feature type="binding site" evidence="9">
    <location>
        <position position="122"/>
    </location>
    <ligand>
        <name>Mg(2+)</name>
        <dbReference type="ChEBI" id="CHEBI:18420"/>
    </ligand>
</feature>
<keyword evidence="9" id="KW-0963">Cytoplasm</keyword>
<evidence type="ECO:0000256" key="3">
    <source>
        <dbReference type="ARBA" id="ARBA00022552"/>
    </source>
</evidence>
<evidence type="ECO:0000256" key="2">
    <source>
        <dbReference type="ARBA" id="ARBA00010183"/>
    </source>
</evidence>
<dbReference type="InterPro" id="IPR014720">
    <property type="entry name" value="dsRBD_dom"/>
</dbReference>
<dbReference type="GO" id="GO:0003725">
    <property type="term" value="F:double-stranded RNA binding"/>
    <property type="evidence" value="ECO:0007669"/>
    <property type="project" value="TreeGrafter"/>
</dbReference>
<keyword evidence="5 9" id="KW-0540">Nuclease</keyword>
<gene>
    <name evidence="9" type="primary">rnc</name>
    <name evidence="12" type="ORF">H8R10_08210</name>
</gene>
<dbReference type="InterPro" id="IPR036389">
    <property type="entry name" value="RNase_III_sf"/>
</dbReference>
<evidence type="ECO:0000256" key="6">
    <source>
        <dbReference type="ARBA" id="ARBA00022759"/>
    </source>
</evidence>
<feature type="domain" description="RNase III" evidence="11">
    <location>
        <begin position="16"/>
        <end position="133"/>
    </location>
</feature>
<comment type="catalytic activity">
    <reaction evidence="1 9">
        <text>Endonucleolytic cleavage to 5'-phosphomonoester.</text>
        <dbReference type="EC" id="3.1.26.3"/>
    </reaction>
</comment>
<keyword evidence="9" id="KW-0819">tRNA processing</keyword>
<dbReference type="Pfam" id="PF00035">
    <property type="entry name" value="dsrm"/>
    <property type="match status" value="1"/>
</dbReference>
<dbReference type="PROSITE" id="PS50137">
    <property type="entry name" value="DS_RBD"/>
    <property type="match status" value="1"/>
</dbReference>
<dbReference type="GO" id="GO:0004525">
    <property type="term" value="F:ribonuclease III activity"/>
    <property type="evidence" value="ECO:0007669"/>
    <property type="project" value="UniProtKB-UniRule"/>
</dbReference>
<keyword evidence="13" id="KW-1185">Reference proteome</keyword>
<keyword evidence="9" id="KW-0699">rRNA-binding</keyword>
<dbReference type="GO" id="GO:0046872">
    <property type="term" value="F:metal ion binding"/>
    <property type="evidence" value="ECO:0007669"/>
    <property type="project" value="UniProtKB-KW"/>
</dbReference>
<feature type="binding site" evidence="9">
    <location>
        <position position="46"/>
    </location>
    <ligand>
        <name>Mg(2+)</name>
        <dbReference type="ChEBI" id="CHEBI:18420"/>
    </ligand>
</feature>
<dbReference type="SMART" id="SM00535">
    <property type="entry name" value="RIBOc"/>
    <property type="match status" value="1"/>
</dbReference>
<dbReference type="EMBL" id="JACRUO010000003">
    <property type="protein sequence ID" value="MBD3690205.1"/>
    <property type="molecule type" value="Genomic_DNA"/>
</dbReference>
<dbReference type="NCBIfam" id="TIGR02191">
    <property type="entry name" value="RNaseIII"/>
    <property type="match status" value="1"/>
</dbReference>
<dbReference type="GO" id="GO:0005737">
    <property type="term" value="C:cytoplasm"/>
    <property type="evidence" value="ECO:0007669"/>
    <property type="project" value="UniProtKB-SubCell"/>
</dbReference>
<dbReference type="SUPFAM" id="SSF54768">
    <property type="entry name" value="dsRNA-binding domain-like"/>
    <property type="match status" value="1"/>
</dbReference>
<evidence type="ECO:0000313" key="12">
    <source>
        <dbReference type="EMBL" id="MBD3690205.1"/>
    </source>
</evidence>
<feature type="active site" evidence="9">
    <location>
        <position position="122"/>
    </location>
</feature>
<keyword evidence="3 9" id="KW-0698">rRNA processing</keyword>
<dbReference type="Pfam" id="PF14622">
    <property type="entry name" value="Ribonucleas_3_3"/>
    <property type="match status" value="1"/>
</dbReference>
<evidence type="ECO:0000256" key="1">
    <source>
        <dbReference type="ARBA" id="ARBA00000109"/>
    </source>
</evidence>
<keyword evidence="9" id="KW-0479">Metal-binding</keyword>
<comment type="caution">
    <text evidence="12">The sequence shown here is derived from an EMBL/GenBank/DDBJ whole genome shotgun (WGS) entry which is preliminary data.</text>
</comment>
<comment type="cofactor">
    <cofactor evidence="9">
        <name>Mg(2+)</name>
        <dbReference type="ChEBI" id="CHEBI:18420"/>
    </cofactor>
</comment>
<dbReference type="AlphaFoldDB" id="A0A8I0GDL5"/>
<sequence>MTARAARDQLLTAWGIDIDPEMLILALTHRSFANERGKIPTNERLEFLGDAVLQLIVTERLYLAHPDHPEGHLAKMRAATVSQTPLALVARSINLGDYLLLGRGEEKTGGRDKDSILSDTMEALIGATYLCHGLEPTRAIVEHHLADLLATALERGVSMDWKTRVNVIAQHLELGPILYDVTGTGPDHCREFTARLLIDGKLWGSGEGRSKKVAESHAAEAAVDALSRAYDISGAHSLDDVVITPPHA</sequence>
<dbReference type="GO" id="GO:0006397">
    <property type="term" value="P:mRNA processing"/>
    <property type="evidence" value="ECO:0007669"/>
    <property type="project" value="UniProtKB-UniRule"/>
</dbReference>
<evidence type="ECO:0000259" key="11">
    <source>
        <dbReference type="PROSITE" id="PS50142"/>
    </source>
</evidence>
<dbReference type="CDD" id="cd00593">
    <property type="entry name" value="RIBOc"/>
    <property type="match status" value="1"/>
</dbReference>
<dbReference type="CDD" id="cd10845">
    <property type="entry name" value="DSRM_RNAse_III_family"/>
    <property type="match status" value="1"/>
</dbReference>
<keyword evidence="4 9" id="KW-0507">mRNA processing</keyword>
<keyword evidence="6 9" id="KW-0255">Endonuclease</keyword>
<accession>A0A8I0GDL5</accession>
<proteinExistence type="inferred from homology"/>
<dbReference type="PANTHER" id="PTHR11207:SF0">
    <property type="entry name" value="RIBONUCLEASE 3"/>
    <property type="match status" value="1"/>
</dbReference>
<evidence type="ECO:0000256" key="8">
    <source>
        <dbReference type="ARBA" id="ARBA00022884"/>
    </source>
</evidence>
<dbReference type="GO" id="GO:0006364">
    <property type="term" value="P:rRNA processing"/>
    <property type="evidence" value="ECO:0007669"/>
    <property type="project" value="UniProtKB-UniRule"/>
</dbReference>
<comment type="subcellular location">
    <subcellularLocation>
        <location evidence="9">Cytoplasm</location>
    </subcellularLocation>
</comment>
<organism evidence="12 13">
    <name type="scientific">Nanchangia anserum</name>
    <dbReference type="NCBI Taxonomy" id="2692125"/>
    <lineage>
        <taxon>Bacteria</taxon>
        <taxon>Bacillati</taxon>
        <taxon>Actinomycetota</taxon>
        <taxon>Actinomycetes</taxon>
        <taxon>Actinomycetales</taxon>
        <taxon>Actinomycetaceae</taxon>
        <taxon>Nanchangia</taxon>
    </lineage>
</organism>
<evidence type="ECO:0000259" key="10">
    <source>
        <dbReference type="PROSITE" id="PS50137"/>
    </source>
</evidence>
<dbReference type="SUPFAM" id="SSF69065">
    <property type="entry name" value="RNase III domain-like"/>
    <property type="match status" value="1"/>
</dbReference>
<evidence type="ECO:0000256" key="7">
    <source>
        <dbReference type="ARBA" id="ARBA00022801"/>
    </source>
</evidence>
<dbReference type="Gene3D" id="1.10.1520.10">
    <property type="entry name" value="Ribonuclease III domain"/>
    <property type="match status" value="1"/>
</dbReference>
<name>A0A8I0GDL5_9ACTO</name>
<dbReference type="PROSITE" id="PS00517">
    <property type="entry name" value="RNASE_3_1"/>
    <property type="match status" value="1"/>
</dbReference>
<keyword evidence="9" id="KW-0460">Magnesium</keyword>
<keyword evidence="8 9" id="KW-0694">RNA-binding</keyword>
<keyword evidence="7 9" id="KW-0378">Hydrolase</keyword>
<evidence type="ECO:0000256" key="9">
    <source>
        <dbReference type="HAMAP-Rule" id="MF_00104"/>
    </source>
</evidence>
<dbReference type="PANTHER" id="PTHR11207">
    <property type="entry name" value="RIBONUCLEASE III"/>
    <property type="match status" value="1"/>
</dbReference>
<dbReference type="RefSeq" id="WP_191072317.1">
    <property type="nucleotide sequence ID" value="NZ_JACRUO010000003.1"/>
</dbReference>
<dbReference type="Proteomes" id="UP000627538">
    <property type="component" value="Unassembled WGS sequence"/>
</dbReference>
<dbReference type="InterPro" id="IPR000999">
    <property type="entry name" value="RNase_III_dom"/>
</dbReference>
<protein>
    <recommendedName>
        <fullName evidence="9">Ribonuclease 3</fullName>
        <ecNumber evidence="9">3.1.26.3</ecNumber>
    </recommendedName>
    <alternativeName>
        <fullName evidence="9">Ribonuclease III</fullName>
        <shortName evidence="9">RNase III</shortName>
    </alternativeName>
</protein>
<dbReference type="HAMAP" id="MF_00104">
    <property type="entry name" value="RNase_III"/>
    <property type="match status" value="1"/>
</dbReference>